<dbReference type="EMBL" id="CAEZWB010000016">
    <property type="protein sequence ID" value="CAB4641422.1"/>
    <property type="molecule type" value="Genomic_DNA"/>
</dbReference>
<organism evidence="2">
    <name type="scientific">freshwater metagenome</name>
    <dbReference type="NCBI Taxonomy" id="449393"/>
    <lineage>
        <taxon>unclassified sequences</taxon>
        <taxon>metagenomes</taxon>
        <taxon>ecological metagenomes</taxon>
    </lineage>
</organism>
<evidence type="ECO:0000313" key="3">
    <source>
        <dbReference type="EMBL" id="CAB4704567.1"/>
    </source>
</evidence>
<dbReference type="InterPro" id="IPR036388">
    <property type="entry name" value="WH-like_DNA-bd_sf"/>
</dbReference>
<proteinExistence type="predicted"/>
<dbReference type="AlphaFoldDB" id="A0A6J6JWJ9"/>
<dbReference type="CDD" id="cd00090">
    <property type="entry name" value="HTH_ARSR"/>
    <property type="match status" value="1"/>
</dbReference>
<evidence type="ECO:0000259" key="1">
    <source>
        <dbReference type="Pfam" id="PF18546"/>
    </source>
</evidence>
<name>A0A6J6JWJ9_9ZZZZ</name>
<dbReference type="Pfam" id="PF18546">
    <property type="entry name" value="MetOD1"/>
    <property type="match status" value="1"/>
</dbReference>
<dbReference type="InterPro" id="IPR011991">
    <property type="entry name" value="ArsR-like_HTH"/>
</dbReference>
<accession>A0A6J6JWJ9</accession>
<dbReference type="InterPro" id="IPR041359">
    <property type="entry name" value="MetOD1"/>
</dbReference>
<dbReference type="EMBL" id="CAFBOT010000009">
    <property type="protein sequence ID" value="CAB4981275.1"/>
    <property type="molecule type" value="Genomic_DNA"/>
</dbReference>
<evidence type="ECO:0000313" key="5">
    <source>
        <dbReference type="EMBL" id="CAB4981275.1"/>
    </source>
</evidence>
<evidence type="ECO:0000313" key="4">
    <source>
        <dbReference type="EMBL" id="CAB4761227.1"/>
    </source>
</evidence>
<dbReference type="SUPFAM" id="SSF46785">
    <property type="entry name" value="Winged helix' DNA-binding domain"/>
    <property type="match status" value="1"/>
</dbReference>
<evidence type="ECO:0000313" key="2">
    <source>
        <dbReference type="EMBL" id="CAB4641422.1"/>
    </source>
</evidence>
<gene>
    <name evidence="2" type="ORF">UFOPK2166_00234</name>
    <name evidence="3" type="ORF">UFOPK2657_00181</name>
    <name evidence="4" type="ORF">UFOPK2872_00512</name>
    <name evidence="5" type="ORF">UFOPK4000_00112</name>
</gene>
<dbReference type="InterPro" id="IPR036390">
    <property type="entry name" value="WH_DNA-bd_sf"/>
</dbReference>
<sequence>MPGKSANLTSGSFTATVSAITSAFGDPTRRAMYLFARESDQGVTTAQVAEKFDVHPNVARHHLDKLAAGGYLEVAVERHEGGGAGRPSKHYRAVGDASLQFPVRSDDLVLSLLGKTLALLPAEQAQQMAEEVGQQYGRAMAVGLQGEDVAAGHKSLRSALQTVADALTAHGFAAHTDQRNNQLRIVNNHCPFGDIAIEHPVICAVDRGMVKGMLTAIYGETSPETSASLPQGDTFCATTV</sequence>
<dbReference type="EMBL" id="CAEZZM010000043">
    <property type="protein sequence ID" value="CAB4761227.1"/>
    <property type="molecule type" value="Genomic_DNA"/>
</dbReference>
<feature type="domain" description="Metanogen output" evidence="1">
    <location>
        <begin position="170"/>
        <end position="237"/>
    </location>
</feature>
<dbReference type="EMBL" id="CAEZYG010000015">
    <property type="protein sequence ID" value="CAB4704567.1"/>
    <property type="molecule type" value="Genomic_DNA"/>
</dbReference>
<dbReference type="Pfam" id="PF12840">
    <property type="entry name" value="HTH_20"/>
    <property type="match status" value="1"/>
</dbReference>
<dbReference type="Gene3D" id="1.10.10.10">
    <property type="entry name" value="Winged helix-like DNA-binding domain superfamily/Winged helix DNA-binding domain"/>
    <property type="match status" value="1"/>
</dbReference>
<protein>
    <submittedName>
        <fullName evidence="2">Unannotated protein</fullName>
    </submittedName>
</protein>
<reference evidence="2" key="1">
    <citation type="submission" date="2020-05" db="EMBL/GenBank/DDBJ databases">
        <authorList>
            <person name="Chiriac C."/>
            <person name="Salcher M."/>
            <person name="Ghai R."/>
            <person name="Kavagutti S V."/>
        </authorList>
    </citation>
    <scope>NUCLEOTIDE SEQUENCE</scope>
</reference>